<feature type="compositionally biased region" description="Low complexity" evidence="1">
    <location>
        <begin position="1"/>
        <end position="21"/>
    </location>
</feature>
<sequence length="253" mass="28237">MDHTPSSPSESISESASEPASKQVPESISKPTLESPVESPVESSESSALASADSANESGDDRTGPAINELNEDQPIAEPIVELIQQTQARIEAQAVDAVDAYINDSIEEVRRLDHEQPSIDDSLESIRQGHMRLWRLVLIHAQAVEEYICHQATFYRETVEEAVAQFGANYATTDQARSAYNNHMNRVELKQRLRFHHQLFTQGCHHVIDQSHAKIGEAIDAVTRSEIAHWQYHKRHHTDVTGIVDLTGEDQS</sequence>
<protein>
    <submittedName>
        <fullName evidence="2">Uncharacterized protein</fullName>
    </submittedName>
</protein>
<evidence type="ECO:0000313" key="2">
    <source>
        <dbReference type="EMBL" id="KAA8896853.1"/>
    </source>
</evidence>
<dbReference type="RefSeq" id="XP_034009649.1">
    <property type="nucleotide sequence ID" value="XM_034158592.1"/>
</dbReference>
<dbReference type="AlphaFoldDB" id="A0A642UCU9"/>
<name>A0A642UCU9_DIURU</name>
<gene>
    <name evidence="2" type="ORF">DIURU_005593</name>
</gene>
<reference evidence="2 3" key="1">
    <citation type="submission" date="2019-07" db="EMBL/GenBank/DDBJ databases">
        <title>Genome assembly of two rare yeast pathogens: Diutina rugosa and Trichomonascus ciferrii.</title>
        <authorList>
            <person name="Mixao V."/>
            <person name="Saus E."/>
            <person name="Hansen A."/>
            <person name="Lass-Flor C."/>
            <person name="Gabaldon T."/>
        </authorList>
    </citation>
    <scope>NUCLEOTIDE SEQUENCE [LARGE SCALE GENOMIC DNA]</scope>
    <source>
        <strain evidence="2 3">CBS 613</strain>
    </source>
</reference>
<organism evidence="2 3">
    <name type="scientific">Diutina rugosa</name>
    <name type="common">Yeast</name>
    <name type="synonym">Candida rugosa</name>
    <dbReference type="NCBI Taxonomy" id="5481"/>
    <lineage>
        <taxon>Eukaryota</taxon>
        <taxon>Fungi</taxon>
        <taxon>Dikarya</taxon>
        <taxon>Ascomycota</taxon>
        <taxon>Saccharomycotina</taxon>
        <taxon>Pichiomycetes</taxon>
        <taxon>Debaryomycetaceae</taxon>
        <taxon>Diutina</taxon>
    </lineage>
</organism>
<accession>A0A642UCU9</accession>
<dbReference type="GeneID" id="54784244"/>
<evidence type="ECO:0000256" key="1">
    <source>
        <dbReference type="SAM" id="MobiDB-lite"/>
    </source>
</evidence>
<dbReference type="VEuPathDB" id="FungiDB:DIURU_005593"/>
<feature type="compositionally biased region" description="Low complexity" evidence="1">
    <location>
        <begin position="33"/>
        <end position="57"/>
    </location>
</feature>
<dbReference type="EMBL" id="SWFT01000162">
    <property type="protein sequence ID" value="KAA8896853.1"/>
    <property type="molecule type" value="Genomic_DNA"/>
</dbReference>
<feature type="region of interest" description="Disordered" evidence="1">
    <location>
        <begin position="1"/>
        <end position="68"/>
    </location>
</feature>
<keyword evidence="3" id="KW-1185">Reference proteome</keyword>
<evidence type="ECO:0000313" key="3">
    <source>
        <dbReference type="Proteomes" id="UP000449547"/>
    </source>
</evidence>
<dbReference type="Proteomes" id="UP000449547">
    <property type="component" value="Unassembled WGS sequence"/>
</dbReference>
<comment type="caution">
    <text evidence="2">The sequence shown here is derived from an EMBL/GenBank/DDBJ whole genome shotgun (WGS) entry which is preliminary data.</text>
</comment>
<proteinExistence type="predicted"/>